<dbReference type="InterPro" id="IPR050250">
    <property type="entry name" value="Macrolide_Exporter_MacB"/>
</dbReference>
<evidence type="ECO:0000313" key="10">
    <source>
        <dbReference type="EMBL" id="KKT84765.1"/>
    </source>
</evidence>
<sequence>MKTYFRLALRSLLLNKVRSLLTMVGIIIGVGAVIILTSLVGGLEKQIKQTFESLGTNSLFVFAGSVGNGDGGPTGLPVNKLTYEMVNKLKIIPGVVHASAIVELSGSAVYGNKELKNVELRAVDSNFDQIYNLEITRGRFFNQGEVSGGKMVAVIGETVRKELFPNQDPLGKELKLKDKRFTIIGVPEAKGSVFGQDSDKAAYIPYTTARQRFQVERPTYIFIKTTDTTVIKKVKRDVEKTLLRVLTADDFSVRTQEEGIKFFQNILGVLASALGGIAGVSLLVGGVGIMNIMFVSVTERTREIGLRKAVGANSRDILTQFLLEAMILSLVGGVLGVGFGILVSFGMSSFIDTSLNYLYVGLSFGVSAVIGIVFGVAPAIRASRLDPIIALRYE</sequence>
<comment type="caution">
    <text evidence="10">The sequence shown here is derived from an EMBL/GenBank/DDBJ whole genome shotgun (WGS) entry which is preliminary data.</text>
</comment>
<evidence type="ECO:0000256" key="3">
    <source>
        <dbReference type="ARBA" id="ARBA00022692"/>
    </source>
</evidence>
<evidence type="ECO:0000256" key="1">
    <source>
        <dbReference type="ARBA" id="ARBA00004651"/>
    </source>
</evidence>
<feature type="domain" description="MacB-like periplasmic core" evidence="9">
    <location>
        <begin position="19"/>
        <end position="240"/>
    </location>
</feature>
<name>A0A0G1KMQ2_UNCKA</name>
<dbReference type="AlphaFoldDB" id="A0A0G1KMQ2"/>
<proteinExistence type="inferred from homology"/>
<evidence type="ECO:0000256" key="7">
    <source>
        <dbReference type="SAM" id="Phobius"/>
    </source>
</evidence>
<comment type="subcellular location">
    <subcellularLocation>
        <location evidence="1">Cell membrane</location>
        <topology evidence="1">Multi-pass membrane protein</topology>
    </subcellularLocation>
</comment>
<dbReference type="Pfam" id="PF12704">
    <property type="entry name" value="MacB_PCD"/>
    <property type="match status" value="1"/>
</dbReference>
<evidence type="ECO:0000256" key="2">
    <source>
        <dbReference type="ARBA" id="ARBA00022475"/>
    </source>
</evidence>
<reference evidence="10 11" key="1">
    <citation type="journal article" date="2015" name="Nature">
        <title>rRNA introns, odd ribosomes, and small enigmatic genomes across a large radiation of phyla.</title>
        <authorList>
            <person name="Brown C.T."/>
            <person name="Hug L.A."/>
            <person name="Thomas B.C."/>
            <person name="Sharon I."/>
            <person name="Castelle C.J."/>
            <person name="Singh A."/>
            <person name="Wilkins M.J."/>
            <person name="Williams K.H."/>
            <person name="Banfield J.F."/>
        </authorList>
    </citation>
    <scope>NUCLEOTIDE SEQUENCE [LARGE SCALE GENOMIC DNA]</scope>
</reference>
<dbReference type="PATRIC" id="fig|1619125.3.peg.311"/>
<dbReference type="Pfam" id="PF02687">
    <property type="entry name" value="FtsX"/>
    <property type="match status" value="1"/>
</dbReference>
<evidence type="ECO:0000313" key="11">
    <source>
        <dbReference type="Proteomes" id="UP000034504"/>
    </source>
</evidence>
<dbReference type="PANTHER" id="PTHR30572">
    <property type="entry name" value="MEMBRANE COMPONENT OF TRANSPORTER-RELATED"/>
    <property type="match status" value="1"/>
</dbReference>
<dbReference type="GO" id="GO:0005886">
    <property type="term" value="C:plasma membrane"/>
    <property type="evidence" value="ECO:0007669"/>
    <property type="project" value="UniProtKB-SubCell"/>
</dbReference>
<evidence type="ECO:0000256" key="6">
    <source>
        <dbReference type="ARBA" id="ARBA00038076"/>
    </source>
</evidence>
<feature type="domain" description="ABC3 transporter permease C-terminal" evidence="8">
    <location>
        <begin position="277"/>
        <end position="387"/>
    </location>
</feature>
<dbReference type="EMBL" id="LCJU01000011">
    <property type="protein sequence ID" value="KKT84765.1"/>
    <property type="molecule type" value="Genomic_DNA"/>
</dbReference>
<feature type="transmembrane region" description="Helical" evidence="7">
    <location>
        <begin position="20"/>
        <end position="43"/>
    </location>
</feature>
<evidence type="ECO:0000256" key="4">
    <source>
        <dbReference type="ARBA" id="ARBA00022989"/>
    </source>
</evidence>
<evidence type="ECO:0000259" key="8">
    <source>
        <dbReference type="Pfam" id="PF02687"/>
    </source>
</evidence>
<evidence type="ECO:0000259" key="9">
    <source>
        <dbReference type="Pfam" id="PF12704"/>
    </source>
</evidence>
<gene>
    <name evidence="10" type="ORF">UW82_C0011G0012</name>
</gene>
<organism evidence="10 11">
    <name type="scientific">candidate division WWE3 bacterium GW2011_GWC2_44_9</name>
    <dbReference type="NCBI Taxonomy" id="1619125"/>
    <lineage>
        <taxon>Bacteria</taxon>
        <taxon>Katanobacteria</taxon>
    </lineage>
</organism>
<feature type="transmembrane region" description="Helical" evidence="7">
    <location>
        <begin position="317"/>
        <end position="345"/>
    </location>
</feature>
<keyword evidence="3 7" id="KW-0812">Transmembrane</keyword>
<keyword evidence="4 7" id="KW-1133">Transmembrane helix</keyword>
<evidence type="ECO:0000256" key="5">
    <source>
        <dbReference type="ARBA" id="ARBA00023136"/>
    </source>
</evidence>
<feature type="transmembrane region" description="Helical" evidence="7">
    <location>
        <begin position="266"/>
        <end position="296"/>
    </location>
</feature>
<dbReference type="Proteomes" id="UP000034504">
    <property type="component" value="Unassembled WGS sequence"/>
</dbReference>
<accession>A0A0G1KMQ2</accession>
<dbReference type="GO" id="GO:0022857">
    <property type="term" value="F:transmembrane transporter activity"/>
    <property type="evidence" value="ECO:0007669"/>
    <property type="project" value="TreeGrafter"/>
</dbReference>
<feature type="transmembrane region" description="Helical" evidence="7">
    <location>
        <begin position="357"/>
        <end position="380"/>
    </location>
</feature>
<dbReference type="PANTHER" id="PTHR30572:SF4">
    <property type="entry name" value="ABC TRANSPORTER PERMEASE YTRF"/>
    <property type="match status" value="1"/>
</dbReference>
<keyword evidence="2" id="KW-1003">Cell membrane</keyword>
<dbReference type="InterPro" id="IPR025857">
    <property type="entry name" value="MacB_PCD"/>
</dbReference>
<dbReference type="InterPro" id="IPR003838">
    <property type="entry name" value="ABC3_permease_C"/>
</dbReference>
<keyword evidence="5 7" id="KW-0472">Membrane</keyword>
<comment type="similarity">
    <text evidence="6">Belongs to the ABC-4 integral membrane protein family.</text>
</comment>
<protein>
    <submittedName>
        <fullName evidence="10">ABC superfamily ATP binding cassette transporter, membrane protein</fullName>
    </submittedName>
</protein>